<dbReference type="CDD" id="cd16922">
    <property type="entry name" value="HATPase_EvgS-ArcB-TorS-like"/>
    <property type="match status" value="1"/>
</dbReference>
<dbReference type="SMART" id="SM00448">
    <property type="entry name" value="REC"/>
    <property type="match status" value="1"/>
</dbReference>
<evidence type="ECO:0000259" key="10">
    <source>
        <dbReference type="PROSITE" id="PS50113"/>
    </source>
</evidence>
<keyword evidence="12" id="KW-1185">Reference proteome</keyword>
<dbReference type="NCBIfam" id="TIGR00229">
    <property type="entry name" value="sensory_box"/>
    <property type="match status" value="1"/>
</dbReference>
<reference evidence="12" key="1">
    <citation type="journal article" date="2019" name="Int. J. Syst. Evol. Microbiol.">
        <title>The Global Catalogue of Microorganisms (GCM) 10K type strain sequencing project: providing services to taxonomists for standard genome sequencing and annotation.</title>
        <authorList>
            <consortium name="The Broad Institute Genomics Platform"/>
            <consortium name="The Broad Institute Genome Sequencing Center for Infectious Disease"/>
            <person name="Wu L."/>
            <person name="Ma J."/>
        </authorList>
    </citation>
    <scope>NUCLEOTIDE SEQUENCE [LARGE SCALE GENOMIC DNA]</scope>
    <source>
        <strain evidence="12">CCUG 55074</strain>
    </source>
</reference>
<dbReference type="Gene3D" id="3.40.50.2300">
    <property type="match status" value="1"/>
</dbReference>
<dbReference type="PANTHER" id="PTHR45339:SF5">
    <property type="entry name" value="HISTIDINE KINASE"/>
    <property type="match status" value="1"/>
</dbReference>
<accession>A0ABW3T4D1</accession>
<dbReference type="SMART" id="SM00086">
    <property type="entry name" value="PAC"/>
    <property type="match status" value="1"/>
</dbReference>
<dbReference type="Pfam" id="PF08448">
    <property type="entry name" value="PAS_4"/>
    <property type="match status" value="1"/>
</dbReference>
<feature type="domain" description="PAS" evidence="9">
    <location>
        <begin position="208"/>
        <end position="278"/>
    </location>
</feature>
<dbReference type="SUPFAM" id="SSF55785">
    <property type="entry name" value="PYP-like sensor domain (PAS domain)"/>
    <property type="match status" value="1"/>
</dbReference>
<dbReference type="InterPro" id="IPR003594">
    <property type="entry name" value="HATPase_dom"/>
</dbReference>
<feature type="domain" description="Response regulatory" evidence="8">
    <location>
        <begin position="589"/>
        <end position="706"/>
    </location>
</feature>
<dbReference type="EMBL" id="JBHTLQ010000042">
    <property type="protein sequence ID" value="MFD1192064.1"/>
    <property type="molecule type" value="Genomic_DNA"/>
</dbReference>
<dbReference type="SMART" id="SM00387">
    <property type="entry name" value="HATPase_c"/>
    <property type="match status" value="1"/>
</dbReference>
<name>A0ABW3T4D1_9CAUL</name>
<dbReference type="SMART" id="SM00091">
    <property type="entry name" value="PAS"/>
    <property type="match status" value="1"/>
</dbReference>
<dbReference type="PROSITE" id="PS50110">
    <property type="entry name" value="RESPONSE_REGULATORY"/>
    <property type="match status" value="1"/>
</dbReference>
<evidence type="ECO:0000259" key="9">
    <source>
        <dbReference type="PROSITE" id="PS50112"/>
    </source>
</evidence>
<dbReference type="PANTHER" id="PTHR45339">
    <property type="entry name" value="HYBRID SIGNAL TRANSDUCTION HISTIDINE KINASE J"/>
    <property type="match status" value="1"/>
</dbReference>
<dbReference type="PROSITE" id="PS50113">
    <property type="entry name" value="PAC"/>
    <property type="match status" value="1"/>
</dbReference>
<dbReference type="SMART" id="SM00388">
    <property type="entry name" value="HisKA"/>
    <property type="match status" value="1"/>
</dbReference>
<proteinExistence type="predicted"/>
<dbReference type="Gene3D" id="1.10.287.130">
    <property type="match status" value="1"/>
</dbReference>
<keyword evidence="5" id="KW-0175">Coiled coil</keyword>
<dbReference type="Proteomes" id="UP001597216">
    <property type="component" value="Unassembled WGS sequence"/>
</dbReference>
<dbReference type="InterPro" id="IPR003661">
    <property type="entry name" value="HisK_dim/P_dom"/>
</dbReference>
<dbReference type="InterPro" id="IPR000014">
    <property type="entry name" value="PAS"/>
</dbReference>
<dbReference type="InterPro" id="IPR005467">
    <property type="entry name" value="His_kinase_dom"/>
</dbReference>
<evidence type="ECO:0000256" key="3">
    <source>
        <dbReference type="ARBA" id="ARBA00022553"/>
    </source>
</evidence>
<dbReference type="InterPro" id="IPR035965">
    <property type="entry name" value="PAS-like_dom_sf"/>
</dbReference>
<dbReference type="Pfam" id="PF00072">
    <property type="entry name" value="Response_reg"/>
    <property type="match status" value="1"/>
</dbReference>
<dbReference type="Pfam" id="PF00512">
    <property type="entry name" value="HisKA"/>
    <property type="match status" value="1"/>
</dbReference>
<dbReference type="CDD" id="cd00130">
    <property type="entry name" value="PAS"/>
    <property type="match status" value="1"/>
</dbReference>
<dbReference type="EC" id="2.7.13.3" evidence="2"/>
<keyword evidence="6" id="KW-1133">Transmembrane helix</keyword>
<keyword evidence="6" id="KW-0472">Membrane</keyword>
<dbReference type="InterPro" id="IPR004358">
    <property type="entry name" value="Sig_transdc_His_kin-like_C"/>
</dbReference>
<feature type="domain" description="Histidine kinase" evidence="7">
    <location>
        <begin position="351"/>
        <end position="571"/>
    </location>
</feature>
<comment type="catalytic activity">
    <reaction evidence="1">
        <text>ATP + protein L-histidine = ADP + protein N-phospho-L-histidine.</text>
        <dbReference type="EC" id="2.7.13.3"/>
    </reaction>
</comment>
<evidence type="ECO:0000256" key="2">
    <source>
        <dbReference type="ARBA" id="ARBA00012438"/>
    </source>
</evidence>
<evidence type="ECO:0000256" key="1">
    <source>
        <dbReference type="ARBA" id="ARBA00000085"/>
    </source>
</evidence>
<dbReference type="Gene3D" id="3.30.450.20">
    <property type="entry name" value="PAS domain"/>
    <property type="match status" value="1"/>
</dbReference>
<dbReference type="SUPFAM" id="SSF47384">
    <property type="entry name" value="Homodimeric domain of signal transducing histidine kinase"/>
    <property type="match status" value="1"/>
</dbReference>
<evidence type="ECO:0000256" key="6">
    <source>
        <dbReference type="SAM" id="Phobius"/>
    </source>
</evidence>
<keyword evidence="3 4" id="KW-0597">Phosphoprotein</keyword>
<comment type="caution">
    <text evidence="11">The sequence shown here is derived from an EMBL/GenBank/DDBJ whole genome shotgun (WGS) entry which is preliminary data.</text>
</comment>
<evidence type="ECO:0000259" key="7">
    <source>
        <dbReference type="PROSITE" id="PS50109"/>
    </source>
</evidence>
<dbReference type="InterPro" id="IPR001610">
    <property type="entry name" value="PAC"/>
</dbReference>
<feature type="transmembrane region" description="Helical" evidence="6">
    <location>
        <begin position="124"/>
        <end position="151"/>
    </location>
</feature>
<dbReference type="GO" id="GO:0005524">
    <property type="term" value="F:ATP binding"/>
    <property type="evidence" value="ECO:0007669"/>
    <property type="project" value="UniProtKB-KW"/>
</dbReference>
<dbReference type="RefSeq" id="WP_377354291.1">
    <property type="nucleotide sequence ID" value="NZ_JBHTLQ010000042.1"/>
</dbReference>
<gene>
    <name evidence="11" type="ORF">ACFQ27_15860</name>
</gene>
<dbReference type="CDD" id="cd17546">
    <property type="entry name" value="REC_hyHK_CKI1_RcsC-like"/>
    <property type="match status" value="1"/>
</dbReference>
<keyword evidence="6" id="KW-0812">Transmembrane</keyword>
<evidence type="ECO:0000259" key="8">
    <source>
        <dbReference type="PROSITE" id="PS50110"/>
    </source>
</evidence>
<dbReference type="PRINTS" id="PR00344">
    <property type="entry name" value="BCTRLSENSOR"/>
</dbReference>
<dbReference type="InterPro" id="IPR036890">
    <property type="entry name" value="HATPase_C_sf"/>
</dbReference>
<evidence type="ECO:0000256" key="4">
    <source>
        <dbReference type="PROSITE-ProRule" id="PRU00169"/>
    </source>
</evidence>
<feature type="coiled-coil region" evidence="5">
    <location>
        <begin position="321"/>
        <end position="351"/>
    </location>
</feature>
<organism evidence="11 12">
    <name type="scientific">Phenylobacterium conjunctum</name>
    <dbReference type="NCBI Taxonomy" id="1298959"/>
    <lineage>
        <taxon>Bacteria</taxon>
        <taxon>Pseudomonadati</taxon>
        <taxon>Pseudomonadota</taxon>
        <taxon>Alphaproteobacteria</taxon>
        <taxon>Caulobacterales</taxon>
        <taxon>Caulobacteraceae</taxon>
        <taxon>Phenylobacterium</taxon>
    </lineage>
</organism>
<sequence>MFRREDSMGPERLTDAITARVTFGERLDEASRLVRTVTGPRLLLYPLATLVGLLIVPWPLCLAWLAIGLAVEGAFAISSAPARAGPRGRPVMRVLLASSLIGTYFVWLSLGLAFWLIGGAPGQAVAVILSLVVVSLGALLIYGSPAVFVLAGAAPLGGAMLMVTQEGLKTPGALFPVGLACAIGLTFLLGVASRAPSFQVTERQLKESLKQYRILADNVTDLVARTDMEGRHIYLSPSAQTVLGYAPEALLGRAVEELVEPESVGSVDEAVARMNADPAHPQVFTVRFRHAAGHLIWLQIHAKLLFEDGVPVGTVHVSRDITEQVEVAQALQEAKAEAEAANRAKADFLANVSHEIRTPMNGVLGALQLLDGEDVSPEGRELMRRASDGGRMLSQLLNDVLDFSKIEAGQLELAPEPMSVVDGLKSVIALLEPEARGKGLELRTEILGDDLWIVADPLRLRQAMFNLLGNAIKFTSRGHVTARLTLTPAAGGDRQVRLEVEDTGIGIAPEAQVRLFERFRQAESSTARRFGGTGLGLSITRALVEMMGGYIGVKSRPGEGSVFWLDVVAPAAEPVSTPDAEGRVLAGVRLLLVEDNPTNRLVARTMLTRLGAEVDEAEDGVGGVRAARQGAYDLILMDVQMPHMDGVEATRAIRGLGGEVAGTPIIGLTANVMVHQKEAYLAAGMNGVVAKPISAAALLGEIARLTADDGDEALAS</sequence>
<feature type="transmembrane region" description="Helical" evidence="6">
    <location>
        <begin position="64"/>
        <end position="82"/>
    </location>
</feature>
<dbReference type="PROSITE" id="PS50109">
    <property type="entry name" value="HIS_KIN"/>
    <property type="match status" value="1"/>
</dbReference>
<dbReference type="PROSITE" id="PS50112">
    <property type="entry name" value="PAS"/>
    <property type="match status" value="1"/>
</dbReference>
<dbReference type="InterPro" id="IPR001789">
    <property type="entry name" value="Sig_transdc_resp-reg_receiver"/>
</dbReference>
<dbReference type="SUPFAM" id="SSF55874">
    <property type="entry name" value="ATPase domain of HSP90 chaperone/DNA topoisomerase II/histidine kinase"/>
    <property type="match status" value="1"/>
</dbReference>
<evidence type="ECO:0000313" key="11">
    <source>
        <dbReference type="EMBL" id="MFD1192064.1"/>
    </source>
</evidence>
<dbReference type="SUPFAM" id="SSF52172">
    <property type="entry name" value="CheY-like"/>
    <property type="match status" value="1"/>
</dbReference>
<feature type="domain" description="PAC" evidence="10">
    <location>
        <begin position="282"/>
        <end position="333"/>
    </location>
</feature>
<dbReference type="Pfam" id="PF02518">
    <property type="entry name" value="HATPase_c"/>
    <property type="match status" value="1"/>
</dbReference>
<evidence type="ECO:0000256" key="5">
    <source>
        <dbReference type="SAM" id="Coils"/>
    </source>
</evidence>
<feature type="modified residue" description="4-aspartylphosphate" evidence="4">
    <location>
        <position position="638"/>
    </location>
</feature>
<dbReference type="InterPro" id="IPR011006">
    <property type="entry name" value="CheY-like_superfamily"/>
</dbReference>
<protein>
    <recommendedName>
        <fullName evidence="2">histidine kinase</fullName>
        <ecNumber evidence="2">2.7.13.3</ecNumber>
    </recommendedName>
</protein>
<dbReference type="InterPro" id="IPR000700">
    <property type="entry name" value="PAS-assoc_C"/>
</dbReference>
<feature type="transmembrane region" description="Helical" evidence="6">
    <location>
        <begin position="94"/>
        <end position="118"/>
    </location>
</feature>
<feature type="transmembrane region" description="Helical" evidence="6">
    <location>
        <begin position="172"/>
        <end position="192"/>
    </location>
</feature>
<dbReference type="Gene3D" id="3.30.565.10">
    <property type="entry name" value="Histidine kinase-like ATPase, C-terminal domain"/>
    <property type="match status" value="1"/>
</dbReference>
<evidence type="ECO:0000313" key="12">
    <source>
        <dbReference type="Proteomes" id="UP001597216"/>
    </source>
</evidence>
<dbReference type="CDD" id="cd00082">
    <property type="entry name" value="HisKA"/>
    <property type="match status" value="1"/>
</dbReference>
<dbReference type="InterPro" id="IPR036097">
    <property type="entry name" value="HisK_dim/P_sf"/>
</dbReference>
<keyword evidence="11" id="KW-0067">ATP-binding</keyword>
<dbReference type="InterPro" id="IPR013656">
    <property type="entry name" value="PAS_4"/>
</dbReference>
<keyword evidence="11" id="KW-0547">Nucleotide-binding</keyword>